<gene>
    <name evidence="2" type="ORF">GGD53_001069</name>
</gene>
<evidence type="ECO:0000256" key="1">
    <source>
        <dbReference type="SAM" id="MobiDB-lite"/>
    </source>
</evidence>
<feature type="region of interest" description="Disordered" evidence="1">
    <location>
        <begin position="47"/>
        <end position="97"/>
    </location>
</feature>
<reference evidence="2 3" key="1">
    <citation type="submission" date="2020-08" db="EMBL/GenBank/DDBJ databases">
        <title>Genomic Encyclopedia of Type Strains, Phase IV (KMG-V): Genome sequencing to study the core and pangenomes of soil and plant-associated prokaryotes.</title>
        <authorList>
            <person name="Whitman W."/>
        </authorList>
    </citation>
    <scope>NUCLEOTIDE SEQUENCE [LARGE SCALE GENOMIC DNA]</scope>
    <source>
        <strain evidence="2 3">SEMIA 4074</strain>
    </source>
</reference>
<evidence type="ECO:0000313" key="2">
    <source>
        <dbReference type="EMBL" id="MBB4190936.1"/>
    </source>
</evidence>
<dbReference type="Proteomes" id="UP000524492">
    <property type="component" value="Unassembled WGS sequence"/>
</dbReference>
<dbReference type="InterPro" id="IPR018691">
    <property type="entry name" value="DUF2188"/>
</dbReference>
<organism evidence="2 3">
    <name type="scientific">Rhizobium aethiopicum</name>
    <dbReference type="NCBI Taxonomy" id="1138170"/>
    <lineage>
        <taxon>Bacteria</taxon>
        <taxon>Pseudomonadati</taxon>
        <taxon>Pseudomonadota</taxon>
        <taxon>Alphaproteobacteria</taxon>
        <taxon>Hyphomicrobiales</taxon>
        <taxon>Rhizobiaceae</taxon>
        <taxon>Rhizobium/Agrobacterium group</taxon>
        <taxon>Rhizobium</taxon>
    </lineage>
</organism>
<dbReference type="AlphaFoldDB" id="A0A7W6MFR0"/>
<name>A0A7W6MFR0_9HYPH</name>
<comment type="caution">
    <text evidence="2">The sequence shown here is derived from an EMBL/GenBank/DDBJ whole genome shotgun (WGS) entry which is preliminary data.</text>
</comment>
<accession>A0A7W6MFR0</accession>
<proteinExistence type="predicted"/>
<feature type="compositionally biased region" description="Basic and acidic residues" evidence="1">
    <location>
        <begin position="58"/>
        <end position="75"/>
    </location>
</feature>
<sequence length="97" mass="10572">MIKVVYEVVPHDGGWAYRLGGVYSEAFPTHAEALEAARIVAAEQQVGGDSAEISWQDENGKWHEEYAEGGDRPETEVVDGLWQERSAGASQSAGRQP</sequence>
<dbReference type="RefSeq" id="WP_184454215.1">
    <property type="nucleotide sequence ID" value="NZ_JACIFV010000002.1"/>
</dbReference>
<feature type="compositionally biased region" description="Polar residues" evidence="1">
    <location>
        <begin position="88"/>
        <end position="97"/>
    </location>
</feature>
<dbReference type="Pfam" id="PF09954">
    <property type="entry name" value="DUF2188"/>
    <property type="match status" value="1"/>
</dbReference>
<evidence type="ECO:0008006" key="4">
    <source>
        <dbReference type="Google" id="ProtNLM"/>
    </source>
</evidence>
<evidence type="ECO:0000313" key="3">
    <source>
        <dbReference type="Proteomes" id="UP000524492"/>
    </source>
</evidence>
<dbReference type="EMBL" id="JACIFV010000002">
    <property type="protein sequence ID" value="MBB4190936.1"/>
    <property type="molecule type" value="Genomic_DNA"/>
</dbReference>
<keyword evidence="3" id="KW-1185">Reference proteome</keyword>
<protein>
    <recommendedName>
        <fullName evidence="4">DUF2188 domain-containing protein</fullName>
    </recommendedName>
</protein>